<sequence length="61" mass="6819">MASGSASSAVTTVKTFTGDDFDTWKIRIVSALQSLDWDEVLDPKSEVEKIQPDFKKKDRKA</sequence>
<evidence type="ECO:0008006" key="3">
    <source>
        <dbReference type="Google" id="ProtNLM"/>
    </source>
</evidence>
<protein>
    <recommendedName>
        <fullName evidence="3">DUF4219 domain-containing protein</fullName>
    </recommendedName>
</protein>
<dbReference type="AlphaFoldDB" id="A0A6H5GHY2"/>
<name>A0A6H5GHY2_9HEMI</name>
<organism evidence="1 2">
    <name type="scientific">Nesidiocoris tenuis</name>
    <dbReference type="NCBI Taxonomy" id="355587"/>
    <lineage>
        <taxon>Eukaryota</taxon>
        <taxon>Metazoa</taxon>
        <taxon>Ecdysozoa</taxon>
        <taxon>Arthropoda</taxon>
        <taxon>Hexapoda</taxon>
        <taxon>Insecta</taxon>
        <taxon>Pterygota</taxon>
        <taxon>Neoptera</taxon>
        <taxon>Paraneoptera</taxon>
        <taxon>Hemiptera</taxon>
        <taxon>Heteroptera</taxon>
        <taxon>Panheteroptera</taxon>
        <taxon>Cimicomorpha</taxon>
        <taxon>Miridae</taxon>
        <taxon>Dicyphina</taxon>
        <taxon>Nesidiocoris</taxon>
    </lineage>
</organism>
<keyword evidence="2" id="KW-1185">Reference proteome</keyword>
<dbReference type="Proteomes" id="UP000479000">
    <property type="component" value="Unassembled WGS sequence"/>
</dbReference>
<reference evidence="1 2" key="1">
    <citation type="submission" date="2020-02" db="EMBL/GenBank/DDBJ databases">
        <authorList>
            <person name="Ferguson B K."/>
        </authorList>
    </citation>
    <scope>NUCLEOTIDE SEQUENCE [LARGE SCALE GENOMIC DNA]</scope>
</reference>
<evidence type="ECO:0000313" key="1">
    <source>
        <dbReference type="EMBL" id="CAB0002663.1"/>
    </source>
</evidence>
<gene>
    <name evidence="1" type="ORF">NTEN_LOCUS8450</name>
</gene>
<dbReference type="EMBL" id="CADCXU010012791">
    <property type="protein sequence ID" value="CAB0002663.1"/>
    <property type="molecule type" value="Genomic_DNA"/>
</dbReference>
<proteinExistence type="predicted"/>
<evidence type="ECO:0000313" key="2">
    <source>
        <dbReference type="Proteomes" id="UP000479000"/>
    </source>
</evidence>
<accession>A0A6H5GHY2</accession>
<feature type="non-terminal residue" evidence="1">
    <location>
        <position position="61"/>
    </location>
</feature>